<keyword evidence="16" id="KW-1185">Reference proteome</keyword>
<feature type="transmembrane region" description="Helical" evidence="13">
    <location>
        <begin position="794"/>
        <end position="813"/>
    </location>
</feature>
<comment type="similarity">
    <text evidence="2">Belongs to the calcium channel alpha-1 subunit (TC 1.A.1.11) family. Two pore calcium channel subfamily.</text>
</comment>
<keyword evidence="5 13" id="KW-0812">Transmembrane</keyword>
<dbReference type="PROSITE" id="PS50222">
    <property type="entry name" value="EF_HAND_2"/>
    <property type="match status" value="2"/>
</dbReference>
<keyword evidence="8" id="KW-0851">Voltage-gated channel</keyword>
<dbReference type="Gene3D" id="1.20.120.350">
    <property type="entry name" value="Voltage-gated potassium channels. Chain C"/>
    <property type="match status" value="2"/>
</dbReference>
<feature type="transmembrane region" description="Helical" evidence="13">
    <location>
        <begin position="557"/>
        <end position="577"/>
    </location>
</feature>
<evidence type="ECO:0000256" key="4">
    <source>
        <dbReference type="ARBA" id="ARBA00022448"/>
    </source>
</evidence>
<dbReference type="PANTHER" id="PTHR46988">
    <property type="entry name" value="TWO PORE CALCIUM CHANNEL PROTEIN 1"/>
    <property type="match status" value="1"/>
</dbReference>
<dbReference type="InterPro" id="IPR027359">
    <property type="entry name" value="Volt_channel_dom_sf"/>
</dbReference>
<dbReference type="InterPro" id="IPR002048">
    <property type="entry name" value="EF_hand_dom"/>
</dbReference>
<feature type="transmembrane region" description="Helical" evidence="13">
    <location>
        <begin position="1326"/>
        <end position="1345"/>
    </location>
</feature>
<protein>
    <recommendedName>
        <fullName evidence="14">EF-hand domain-containing protein</fullName>
    </recommendedName>
</protein>
<evidence type="ECO:0000256" key="3">
    <source>
        <dbReference type="ARBA" id="ARBA00011738"/>
    </source>
</evidence>
<feature type="transmembrane region" description="Helical" evidence="13">
    <location>
        <begin position="141"/>
        <end position="163"/>
    </location>
</feature>
<evidence type="ECO:0000259" key="14">
    <source>
        <dbReference type="PROSITE" id="PS50222"/>
    </source>
</evidence>
<dbReference type="Gene3D" id="1.10.287.70">
    <property type="match status" value="4"/>
</dbReference>
<keyword evidence="11 13" id="KW-0472">Membrane</keyword>
<dbReference type="GO" id="GO:0005245">
    <property type="term" value="F:voltage-gated calcium channel activity"/>
    <property type="evidence" value="ECO:0007669"/>
    <property type="project" value="InterPro"/>
</dbReference>
<evidence type="ECO:0000256" key="5">
    <source>
        <dbReference type="ARBA" id="ARBA00022692"/>
    </source>
</evidence>
<feature type="transmembrane region" description="Helical" evidence="13">
    <location>
        <begin position="1276"/>
        <end position="1295"/>
    </location>
</feature>
<feature type="transmembrane region" description="Helical" evidence="13">
    <location>
        <begin position="886"/>
        <end position="905"/>
    </location>
</feature>
<evidence type="ECO:0000256" key="2">
    <source>
        <dbReference type="ARBA" id="ARBA00009286"/>
    </source>
</evidence>
<dbReference type="EMBL" id="JNBR01001832">
    <property type="protein sequence ID" value="OQR84844.1"/>
    <property type="molecule type" value="Genomic_DNA"/>
</dbReference>
<comment type="subunit">
    <text evidence="3">Homodimer.</text>
</comment>
<dbReference type="SUPFAM" id="SSF47473">
    <property type="entry name" value="EF-hand"/>
    <property type="match status" value="1"/>
</dbReference>
<evidence type="ECO:0000256" key="11">
    <source>
        <dbReference type="ARBA" id="ARBA00023136"/>
    </source>
</evidence>
<feature type="domain" description="EF-hand" evidence="14">
    <location>
        <begin position="1063"/>
        <end position="1098"/>
    </location>
</feature>
<keyword evidence="9 13" id="KW-1133">Transmembrane helix</keyword>
<dbReference type="OrthoDB" id="416585at2759"/>
<feature type="transmembrane region" description="Helical" evidence="13">
    <location>
        <begin position="1177"/>
        <end position="1194"/>
    </location>
</feature>
<comment type="subcellular location">
    <subcellularLocation>
        <location evidence="1">Membrane</location>
        <topology evidence="1">Multi-pass membrane protein</topology>
    </subcellularLocation>
</comment>
<feature type="transmembrane region" description="Helical" evidence="13">
    <location>
        <begin position="109"/>
        <end position="129"/>
    </location>
</feature>
<evidence type="ECO:0000256" key="13">
    <source>
        <dbReference type="SAM" id="Phobius"/>
    </source>
</evidence>
<evidence type="ECO:0000256" key="1">
    <source>
        <dbReference type="ARBA" id="ARBA00004141"/>
    </source>
</evidence>
<dbReference type="Pfam" id="PF00520">
    <property type="entry name" value="Ion_trans"/>
    <property type="match status" value="4"/>
</dbReference>
<dbReference type="STRING" id="1202772.A0A1V9YGI3"/>
<evidence type="ECO:0000256" key="9">
    <source>
        <dbReference type="ARBA" id="ARBA00022989"/>
    </source>
</evidence>
<feature type="transmembrane region" description="Helical" evidence="13">
    <location>
        <begin position="1136"/>
        <end position="1157"/>
    </location>
</feature>
<dbReference type="InterPro" id="IPR005821">
    <property type="entry name" value="Ion_trans_dom"/>
</dbReference>
<gene>
    <name evidence="15" type="ORF">ACHHYP_12634</name>
</gene>
<evidence type="ECO:0000256" key="8">
    <source>
        <dbReference type="ARBA" id="ARBA00022882"/>
    </source>
</evidence>
<evidence type="ECO:0000256" key="7">
    <source>
        <dbReference type="ARBA" id="ARBA00022837"/>
    </source>
</evidence>
<comment type="caution">
    <text evidence="15">The sequence shown here is derived from an EMBL/GenBank/DDBJ whole genome shotgun (WGS) entry which is preliminary data.</text>
</comment>
<keyword evidence="4" id="KW-0813">Transport</keyword>
<feature type="transmembrane region" description="Helical" evidence="13">
    <location>
        <begin position="234"/>
        <end position="252"/>
    </location>
</feature>
<keyword evidence="7" id="KW-0106">Calcium</keyword>
<dbReference type="InterPro" id="IPR011992">
    <property type="entry name" value="EF-hand-dom_pair"/>
</dbReference>
<sequence length="1426" mass="163117">MDEKSPLLPRQADSDEDLLFSAAWLVEDALLSFTRPRPLKTPRAYVYYEFHAHMTVVHDVAIYLLIALTFIETPHWCDEALPYPCGDPSSPATPMTFEMAYLTRGQSHAIAAACLVYLLADVLFGYLYLGANFLERKERRIQLGLIVASLVDLGCGAAFVGYAPVAALRLHEYARIVMFVVTQQELRRALRKIVRVLAEVRNILSLVVVFILLFAWMAVVLFQGTPEGAAQMPNIYEASWHFLILLTTANFPDIMMPAYNANRFVSIFFIFFLCFGLFFLLNVVLAVVFNNFARFSAQELDFRDSVRRHKLTEAFACLRAVSGHGPTVPMETCLRLFQSLHRFRHISSLQRHKMAALFEALDANGDHVLDEDEFLHVCDAVENVMFLEGHERSEVERWWPRLHASAAFQMLAAAVRHPASELAIDGVLVLNAAVVFVESFSILNDAAAAEGLDTAAWTFWDALELSFTFVYLVELGAKVLVLGTRAYWASIKNRFDCVITLAVVGVDAYAYLPDTSLQVVKILLIARCLRLFRLMINIKGYRVICTTWLRLLHFGKHLLLLTFCAQYVYALLGNQLFGGRISPARMRSEFPENGYTTNDYMANNFNDMPSGMVLLFELILVNNWFVLADGHVVVTTKYARWYFIAYYVTGVTLLLNLVVASILDSFMDEYKREHSTDAEALLLPLALQAGEGAPLVSDKDDELLTTACWFIEDAFSGISRPHPVRTRFARSMHTLHAELHYLRGVAVVVLLSLSFVETPMWCKGAYPYPCGDPSDPFTPMTFEIALLTRRQSQWIELVCLVFFLCNSGIRYLYLQENFTSRKDSVAVLVLVLVAIGNVALSELLPDEAATPYLQMYLRVAIFAVKNRNIRRTARKIFQVLAEVHNIISLVIVFVVFFAWVATMLFDNTEEGDSQMPNIYEACWNMLILLTTANFPDIMMPAYNKHRIVVIFFAFFLCFGLFFLMNVVLAVIYNNFSVSLEAFKKKRDHTREQKLQIAFRILCNVSSKHQRRPSLMRTYSTKELWNHRHDEWYLGPPSPFLSVPQDVCLRLFHKMNHYKEIGYIKKSKMQLLFDALDTDGDERLQWQEFANICVVLRKALSKKRLPPSEVQRWFPNVFHSDGFHALCTVVRHPRFEFVIDVVLVANALLIVFESLPVLNGEPMPLEEEFTVWERVETVFSFIYLLEMLLKIIVEGRAVYWSSMKNKFDCIITLAVVAVDVYAYLPYDNASRVMVKILLVARCLRLFRLIINVERFVAFRYRVFCMTWFRLLPFGKNLLVIMFCALYFFACLGQQLFGGLISPGRMGVECPTSMYTQDGYMANNFNDMASGMVLLFELLIVNNWFVLADGFVCVTSKYARWYFIVFHLTGVTILLNLVVASTLDAFVGEYEAEHEDQTGRPYKFGSMDTMETVETSIIIEQQDEPDEQ</sequence>
<evidence type="ECO:0000313" key="15">
    <source>
        <dbReference type="EMBL" id="OQR84844.1"/>
    </source>
</evidence>
<feature type="domain" description="EF-hand" evidence="14">
    <location>
        <begin position="349"/>
        <end position="384"/>
    </location>
</feature>
<feature type="transmembrane region" description="Helical" evidence="13">
    <location>
        <begin position="641"/>
        <end position="663"/>
    </location>
</feature>
<evidence type="ECO:0000256" key="6">
    <source>
        <dbReference type="ARBA" id="ARBA00022737"/>
    </source>
</evidence>
<feature type="transmembrane region" description="Helical" evidence="13">
    <location>
        <begin position="1357"/>
        <end position="1377"/>
    </location>
</feature>
<dbReference type="GO" id="GO:0005509">
    <property type="term" value="F:calcium ion binding"/>
    <property type="evidence" value="ECO:0007669"/>
    <property type="project" value="InterPro"/>
</dbReference>
<dbReference type="InterPro" id="IPR018247">
    <property type="entry name" value="EF_Hand_1_Ca_BS"/>
</dbReference>
<proteinExistence type="inferred from homology"/>
<accession>A0A1V9YGI3</accession>
<feature type="transmembrane region" description="Helical" evidence="13">
    <location>
        <begin position="264"/>
        <end position="289"/>
    </location>
</feature>
<feature type="transmembrane region" description="Helical" evidence="13">
    <location>
        <begin position="825"/>
        <end position="843"/>
    </location>
</feature>
<keyword evidence="10" id="KW-0406">Ion transport</keyword>
<feature type="transmembrane region" description="Helical" evidence="13">
    <location>
        <begin position="947"/>
        <end position="975"/>
    </location>
</feature>
<feature type="transmembrane region" description="Helical" evidence="13">
    <location>
        <begin position="203"/>
        <end position="222"/>
    </location>
</feature>
<evidence type="ECO:0000256" key="10">
    <source>
        <dbReference type="ARBA" id="ARBA00023065"/>
    </source>
</evidence>
<keyword evidence="12" id="KW-0407">Ion channel</keyword>
<organism evidence="15 16">
    <name type="scientific">Achlya hypogyna</name>
    <name type="common">Oomycete</name>
    <name type="synonym">Protoachlya hypogyna</name>
    <dbReference type="NCBI Taxonomy" id="1202772"/>
    <lineage>
        <taxon>Eukaryota</taxon>
        <taxon>Sar</taxon>
        <taxon>Stramenopiles</taxon>
        <taxon>Oomycota</taxon>
        <taxon>Saprolegniomycetes</taxon>
        <taxon>Saprolegniales</taxon>
        <taxon>Achlyaceae</taxon>
        <taxon>Achlya</taxon>
    </lineage>
</organism>
<name>A0A1V9YGI3_ACHHY</name>
<reference evidence="15 16" key="1">
    <citation type="journal article" date="2014" name="Genome Biol. Evol.">
        <title>The secreted proteins of Achlya hypogyna and Thraustotheca clavata identify the ancestral oomycete secretome and reveal gene acquisitions by horizontal gene transfer.</title>
        <authorList>
            <person name="Misner I."/>
            <person name="Blouin N."/>
            <person name="Leonard G."/>
            <person name="Richards T.A."/>
            <person name="Lane C.E."/>
        </authorList>
    </citation>
    <scope>NUCLEOTIDE SEQUENCE [LARGE SCALE GENOMIC DNA]</scope>
    <source>
        <strain evidence="15 16">ATCC 48635</strain>
    </source>
</reference>
<keyword evidence="6" id="KW-0677">Repeat</keyword>
<dbReference type="PROSITE" id="PS00018">
    <property type="entry name" value="EF_HAND_1"/>
    <property type="match status" value="1"/>
</dbReference>
<evidence type="ECO:0000313" key="16">
    <source>
        <dbReference type="Proteomes" id="UP000243579"/>
    </source>
</evidence>
<dbReference type="Proteomes" id="UP000243579">
    <property type="component" value="Unassembled WGS sequence"/>
</dbReference>
<feature type="transmembrane region" description="Helical" evidence="13">
    <location>
        <begin position="740"/>
        <end position="756"/>
    </location>
</feature>
<dbReference type="PANTHER" id="PTHR46988:SF2">
    <property type="entry name" value="TWO PORE CALCIUM CHANNEL PROTEIN 1"/>
    <property type="match status" value="1"/>
</dbReference>
<dbReference type="SMART" id="SM00054">
    <property type="entry name" value="EFh"/>
    <property type="match status" value="2"/>
</dbReference>
<dbReference type="GO" id="GO:0034702">
    <property type="term" value="C:monoatomic ion channel complex"/>
    <property type="evidence" value="ECO:0007669"/>
    <property type="project" value="UniProtKB-KW"/>
</dbReference>
<dbReference type="InterPro" id="IPR044581">
    <property type="entry name" value="TPC1_plant"/>
</dbReference>
<evidence type="ECO:0000256" key="12">
    <source>
        <dbReference type="ARBA" id="ARBA00023303"/>
    </source>
</evidence>
<dbReference type="SUPFAM" id="SSF81324">
    <property type="entry name" value="Voltage-gated potassium channels"/>
    <property type="match status" value="4"/>
</dbReference>